<protein>
    <submittedName>
        <fullName evidence="3">UBX domain-containing protein 4</fullName>
    </submittedName>
</protein>
<organism evidence="3 4">
    <name type="scientific">Artemisia annua</name>
    <name type="common">Sweet wormwood</name>
    <dbReference type="NCBI Taxonomy" id="35608"/>
    <lineage>
        <taxon>Eukaryota</taxon>
        <taxon>Viridiplantae</taxon>
        <taxon>Streptophyta</taxon>
        <taxon>Embryophyta</taxon>
        <taxon>Tracheophyta</taxon>
        <taxon>Spermatophyta</taxon>
        <taxon>Magnoliopsida</taxon>
        <taxon>eudicotyledons</taxon>
        <taxon>Gunneridae</taxon>
        <taxon>Pentapetalae</taxon>
        <taxon>asterids</taxon>
        <taxon>campanulids</taxon>
        <taxon>Asterales</taxon>
        <taxon>Asteraceae</taxon>
        <taxon>Asteroideae</taxon>
        <taxon>Anthemideae</taxon>
        <taxon>Artemisiinae</taxon>
        <taxon>Artemisia</taxon>
    </lineage>
</organism>
<reference evidence="3 4" key="1">
    <citation type="journal article" date="2018" name="Mol. Plant">
        <title>The genome of Artemisia annua provides insight into the evolution of Asteraceae family and artemisinin biosynthesis.</title>
        <authorList>
            <person name="Shen Q."/>
            <person name="Zhang L."/>
            <person name="Liao Z."/>
            <person name="Wang S."/>
            <person name="Yan T."/>
            <person name="Shi P."/>
            <person name="Liu M."/>
            <person name="Fu X."/>
            <person name="Pan Q."/>
            <person name="Wang Y."/>
            <person name="Lv Z."/>
            <person name="Lu X."/>
            <person name="Zhang F."/>
            <person name="Jiang W."/>
            <person name="Ma Y."/>
            <person name="Chen M."/>
            <person name="Hao X."/>
            <person name="Li L."/>
            <person name="Tang Y."/>
            <person name="Lv G."/>
            <person name="Zhou Y."/>
            <person name="Sun X."/>
            <person name="Brodelius P.E."/>
            <person name="Rose J.K.C."/>
            <person name="Tang K."/>
        </authorList>
    </citation>
    <scope>NUCLEOTIDE SEQUENCE [LARGE SCALE GENOMIC DNA]</scope>
    <source>
        <strain evidence="4">cv. Huhao1</strain>
        <tissue evidence="3">Leaf</tissue>
    </source>
</reference>
<dbReference type="Gene3D" id="1.10.8.10">
    <property type="entry name" value="DNA helicase RuvA subunit, C-terminal domain"/>
    <property type="match status" value="1"/>
</dbReference>
<dbReference type="OrthoDB" id="336240at2759"/>
<dbReference type="CDD" id="cd14290">
    <property type="entry name" value="UBA_PUB_plant"/>
    <property type="match status" value="1"/>
</dbReference>
<dbReference type="Proteomes" id="UP000245207">
    <property type="component" value="Unassembled WGS sequence"/>
</dbReference>
<dbReference type="InterPro" id="IPR015940">
    <property type="entry name" value="UBA"/>
</dbReference>
<name>A0A2U1KP86_ARTAN</name>
<accession>A0A2U1KP86</accession>
<dbReference type="Gene3D" id="1.20.58.2190">
    <property type="match status" value="1"/>
</dbReference>
<feature type="region of interest" description="Disordered" evidence="1">
    <location>
        <begin position="82"/>
        <end position="105"/>
    </location>
</feature>
<feature type="domain" description="UBA" evidence="2">
    <location>
        <begin position="5"/>
        <end position="46"/>
    </location>
</feature>
<dbReference type="InterPro" id="IPR018997">
    <property type="entry name" value="PUB_domain"/>
</dbReference>
<dbReference type="InterPro" id="IPR009060">
    <property type="entry name" value="UBA-like_sf"/>
</dbReference>
<dbReference type="EMBL" id="PKPP01015491">
    <property type="protein sequence ID" value="PWA38580.1"/>
    <property type="molecule type" value="Genomic_DNA"/>
</dbReference>
<dbReference type="SUPFAM" id="SSF46934">
    <property type="entry name" value="UBA-like"/>
    <property type="match status" value="1"/>
</dbReference>
<proteinExistence type="predicted"/>
<dbReference type="STRING" id="35608.A0A2U1KP86"/>
<sequence length="317" mass="36881">MDVPEVNKKLLDELEEMGFSLARAMRALHYSGNSSLEDAISWLIDHENDPDIDEMPSVPVKIEIEGLESSSISEEVKLKAQKLREKSRKRNKEEDKKLEHRKEKERIRAGKELQETKKIMEENERKRFIALRKAEKQEENRARERVRQKLNDDKVERRARLGLAPQSNASLETITPTVHESKETTSVTSKRVGVESTTKADLMRDCLRSLRRNNKDDEFKVKRAFETLLIYVRNVARDPDENKYRKIRLSNPAFKERVGIFTQGIKFLELCGFERVEGGKYLFLPRDRFELAVFKSAMNQLHSAITNPYFGLLSTEA</sequence>
<dbReference type="SMART" id="SM00165">
    <property type="entry name" value="UBA"/>
    <property type="match status" value="1"/>
</dbReference>
<evidence type="ECO:0000313" key="3">
    <source>
        <dbReference type="EMBL" id="PWA38580.1"/>
    </source>
</evidence>
<keyword evidence="4" id="KW-1185">Reference proteome</keyword>
<dbReference type="PANTHER" id="PTHR46713">
    <property type="entry name" value="F13M7.16 PROTEIN"/>
    <property type="match status" value="1"/>
</dbReference>
<dbReference type="SUPFAM" id="SSF143503">
    <property type="entry name" value="PUG domain-like"/>
    <property type="match status" value="1"/>
</dbReference>
<gene>
    <name evidence="3" type="ORF">CTI12_AA580040</name>
</gene>
<evidence type="ECO:0000256" key="1">
    <source>
        <dbReference type="SAM" id="MobiDB-lite"/>
    </source>
</evidence>
<evidence type="ECO:0000313" key="4">
    <source>
        <dbReference type="Proteomes" id="UP000245207"/>
    </source>
</evidence>
<dbReference type="PANTHER" id="PTHR46713:SF4">
    <property type="entry name" value="UBIQUITIN-ASSOCIATED (UBA)_TS-N DOMAIN PROTEIN"/>
    <property type="match status" value="1"/>
</dbReference>
<evidence type="ECO:0000259" key="2">
    <source>
        <dbReference type="PROSITE" id="PS50030"/>
    </source>
</evidence>
<dbReference type="SMART" id="SM00580">
    <property type="entry name" value="PUG"/>
    <property type="match status" value="1"/>
</dbReference>
<comment type="caution">
    <text evidence="3">The sequence shown here is derived from an EMBL/GenBank/DDBJ whole genome shotgun (WGS) entry which is preliminary data.</text>
</comment>
<dbReference type="PROSITE" id="PS50030">
    <property type="entry name" value="UBA"/>
    <property type="match status" value="1"/>
</dbReference>
<dbReference type="Pfam" id="PF22562">
    <property type="entry name" value="UBA_7"/>
    <property type="match status" value="1"/>
</dbReference>
<feature type="compositionally biased region" description="Basic and acidic residues" evidence="1">
    <location>
        <begin position="91"/>
        <end position="105"/>
    </location>
</feature>
<dbReference type="AlphaFoldDB" id="A0A2U1KP86"/>
<dbReference type="Pfam" id="PF09409">
    <property type="entry name" value="PUB"/>
    <property type="match status" value="1"/>
</dbReference>
<dbReference type="InterPro" id="IPR036339">
    <property type="entry name" value="PUB-like_dom_sf"/>
</dbReference>